<sequence length="67" mass="7470">MSWSTGQEERQTPNCCGSSSNDPNTSVSVYKEQCESQGKETQPPEEGIEGELVLRKSRDVFSSRDWG</sequence>
<keyword evidence="3" id="KW-1185">Reference proteome</keyword>
<accession>A0A9Q1EI49</accession>
<reference evidence="2" key="1">
    <citation type="journal article" date="2023" name="Science">
        <title>Genome structures resolve the early diversification of teleost fishes.</title>
        <authorList>
            <person name="Parey E."/>
            <person name="Louis A."/>
            <person name="Montfort J."/>
            <person name="Bouchez O."/>
            <person name="Roques C."/>
            <person name="Iampietro C."/>
            <person name="Lluch J."/>
            <person name="Castinel A."/>
            <person name="Donnadieu C."/>
            <person name="Desvignes T."/>
            <person name="Floi Bucao C."/>
            <person name="Jouanno E."/>
            <person name="Wen M."/>
            <person name="Mejri S."/>
            <person name="Dirks R."/>
            <person name="Jansen H."/>
            <person name="Henkel C."/>
            <person name="Chen W.J."/>
            <person name="Zahm M."/>
            <person name="Cabau C."/>
            <person name="Klopp C."/>
            <person name="Thompson A.W."/>
            <person name="Robinson-Rechavi M."/>
            <person name="Braasch I."/>
            <person name="Lecointre G."/>
            <person name="Bobe J."/>
            <person name="Postlethwait J.H."/>
            <person name="Berthelot C."/>
            <person name="Roest Crollius H."/>
            <person name="Guiguen Y."/>
        </authorList>
    </citation>
    <scope>NUCLEOTIDE SEQUENCE</scope>
    <source>
        <strain evidence="2">WJC10195</strain>
    </source>
</reference>
<proteinExistence type="predicted"/>
<name>A0A9Q1EI49_SYNKA</name>
<gene>
    <name evidence="2" type="ORF">SKAU_G00360080</name>
</gene>
<feature type="compositionally biased region" description="Basic and acidic residues" evidence="1">
    <location>
        <begin position="52"/>
        <end position="67"/>
    </location>
</feature>
<evidence type="ECO:0000313" key="3">
    <source>
        <dbReference type="Proteomes" id="UP001152622"/>
    </source>
</evidence>
<feature type="region of interest" description="Disordered" evidence="1">
    <location>
        <begin position="1"/>
        <end position="67"/>
    </location>
</feature>
<evidence type="ECO:0000313" key="2">
    <source>
        <dbReference type="EMBL" id="KAJ8339222.1"/>
    </source>
</evidence>
<dbReference type="AlphaFoldDB" id="A0A9Q1EI49"/>
<comment type="caution">
    <text evidence="2">The sequence shown here is derived from an EMBL/GenBank/DDBJ whole genome shotgun (WGS) entry which is preliminary data.</text>
</comment>
<dbReference type="EMBL" id="JAINUF010000017">
    <property type="protein sequence ID" value="KAJ8339222.1"/>
    <property type="molecule type" value="Genomic_DNA"/>
</dbReference>
<protein>
    <submittedName>
        <fullName evidence="2">Uncharacterized protein</fullName>
    </submittedName>
</protein>
<feature type="compositionally biased region" description="Polar residues" evidence="1">
    <location>
        <begin position="1"/>
        <end position="28"/>
    </location>
</feature>
<organism evidence="2 3">
    <name type="scientific">Synaphobranchus kaupii</name>
    <name type="common">Kaup's arrowtooth eel</name>
    <dbReference type="NCBI Taxonomy" id="118154"/>
    <lineage>
        <taxon>Eukaryota</taxon>
        <taxon>Metazoa</taxon>
        <taxon>Chordata</taxon>
        <taxon>Craniata</taxon>
        <taxon>Vertebrata</taxon>
        <taxon>Euteleostomi</taxon>
        <taxon>Actinopterygii</taxon>
        <taxon>Neopterygii</taxon>
        <taxon>Teleostei</taxon>
        <taxon>Anguilliformes</taxon>
        <taxon>Synaphobranchidae</taxon>
        <taxon>Synaphobranchus</taxon>
    </lineage>
</organism>
<dbReference type="Proteomes" id="UP001152622">
    <property type="component" value="Chromosome 17"/>
</dbReference>
<evidence type="ECO:0000256" key="1">
    <source>
        <dbReference type="SAM" id="MobiDB-lite"/>
    </source>
</evidence>